<sequence length="374" mass="39600">MSTYQVLFDDTPADDTFYDVLDTLEVEENADLPDALSLLLPVSAAGNDLTWVGDDRIGPYANIAVVATPDGAGSPQCIFDGYVLSHKIHLPAGSAAATVQVWGQDATVLMGLEEKTKEWSGMSDGAVANAIFSGYGATPDATNTDNDTPAHTEDGHTLMQRGSDIDFLRQLARRTGRWCRMMCADKPGQRTGYFATPTLTGDPVVTLDLNDPATRSVPSLDFTWDVARPTTVQARQASLTDPDPGGMSADTTDSGLPPLDARGLTDFAGRERRVILTATADTAELPGRARALLREADWFARCEGTADLAVLKSVLRVGSVVAVEGVGKLLSGPYLVWSVRHTITTRSHQMAFTLVRNSVGPAGAGPVGLPGGAP</sequence>
<dbReference type="SUPFAM" id="SSF69279">
    <property type="entry name" value="Phage tail proteins"/>
    <property type="match status" value="1"/>
</dbReference>
<dbReference type="Proteomes" id="UP000316256">
    <property type="component" value="Unassembled WGS sequence"/>
</dbReference>
<dbReference type="EMBL" id="VIGH01000006">
    <property type="protein sequence ID" value="TQF68276.1"/>
    <property type="molecule type" value="Genomic_DNA"/>
</dbReference>
<dbReference type="RefSeq" id="WP_142100433.1">
    <property type="nucleotide sequence ID" value="NZ_VIGH01000006.1"/>
</dbReference>
<organism evidence="2 3">
    <name type="scientific">Rhodococcus spelaei</name>
    <dbReference type="NCBI Taxonomy" id="2546320"/>
    <lineage>
        <taxon>Bacteria</taxon>
        <taxon>Bacillati</taxon>
        <taxon>Actinomycetota</taxon>
        <taxon>Actinomycetes</taxon>
        <taxon>Mycobacteriales</taxon>
        <taxon>Nocardiaceae</taxon>
        <taxon>Rhodococcus</taxon>
    </lineage>
</organism>
<accession>A0A541B7H2</accession>
<feature type="region of interest" description="Disordered" evidence="1">
    <location>
        <begin position="235"/>
        <end position="259"/>
    </location>
</feature>
<gene>
    <name evidence="2" type="ORF">FK531_14305</name>
</gene>
<proteinExistence type="predicted"/>
<protein>
    <recommendedName>
        <fullName evidence="4">Phage protein D</fullName>
    </recommendedName>
</protein>
<dbReference type="AlphaFoldDB" id="A0A541B7H2"/>
<name>A0A541B7H2_9NOCA</name>
<evidence type="ECO:0000256" key="1">
    <source>
        <dbReference type="SAM" id="MobiDB-lite"/>
    </source>
</evidence>
<comment type="caution">
    <text evidence="2">The sequence shown here is derived from an EMBL/GenBank/DDBJ whole genome shotgun (WGS) entry which is preliminary data.</text>
</comment>
<evidence type="ECO:0000313" key="3">
    <source>
        <dbReference type="Proteomes" id="UP000316256"/>
    </source>
</evidence>
<keyword evidence="3" id="KW-1185">Reference proteome</keyword>
<reference evidence="2 3" key="1">
    <citation type="submission" date="2019-06" db="EMBL/GenBank/DDBJ databases">
        <title>Rhodococcus spaelei sp. nov., isolated from a cave.</title>
        <authorList>
            <person name="Lee S.D."/>
        </authorList>
    </citation>
    <scope>NUCLEOTIDE SEQUENCE [LARGE SCALE GENOMIC DNA]</scope>
    <source>
        <strain evidence="2 3">C9-5</strain>
    </source>
</reference>
<evidence type="ECO:0000313" key="2">
    <source>
        <dbReference type="EMBL" id="TQF68276.1"/>
    </source>
</evidence>
<dbReference type="OrthoDB" id="262740at2"/>
<evidence type="ECO:0008006" key="4">
    <source>
        <dbReference type="Google" id="ProtNLM"/>
    </source>
</evidence>